<dbReference type="Pfam" id="PF02709">
    <property type="entry name" value="Glyco_transf_7C"/>
    <property type="match status" value="1"/>
</dbReference>
<dbReference type="GO" id="GO:0005975">
    <property type="term" value="P:carbohydrate metabolic process"/>
    <property type="evidence" value="ECO:0007669"/>
    <property type="project" value="InterPro"/>
</dbReference>
<evidence type="ECO:0000256" key="20">
    <source>
        <dbReference type="SAM" id="Coils"/>
    </source>
</evidence>
<keyword evidence="11" id="KW-0333">Golgi apparatus</keyword>
<organism evidence="24 25">
    <name type="scientific">Acipenser oxyrinchus oxyrinchus</name>
    <dbReference type="NCBI Taxonomy" id="40147"/>
    <lineage>
        <taxon>Eukaryota</taxon>
        <taxon>Metazoa</taxon>
        <taxon>Chordata</taxon>
        <taxon>Craniata</taxon>
        <taxon>Vertebrata</taxon>
        <taxon>Euteleostomi</taxon>
        <taxon>Actinopterygii</taxon>
        <taxon>Chondrostei</taxon>
        <taxon>Acipenseriformes</taxon>
        <taxon>Acipenseridae</taxon>
        <taxon>Acipenser</taxon>
    </lineage>
</organism>
<dbReference type="GO" id="GO:0000139">
    <property type="term" value="C:Golgi membrane"/>
    <property type="evidence" value="ECO:0007669"/>
    <property type="project" value="UniProtKB-SubCell"/>
</dbReference>
<keyword evidence="14" id="KW-0325">Glycoprotein</keyword>
<keyword evidence="8" id="KW-0479">Metal-binding</keyword>
<dbReference type="Pfam" id="PF13733">
    <property type="entry name" value="Glyco_transf_7N"/>
    <property type="match status" value="1"/>
</dbReference>
<evidence type="ECO:0000256" key="11">
    <source>
        <dbReference type="ARBA" id="ARBA00023034"/>
    </source>
</evidence>
<dbReference type="GO" id="GO:0008092">
    <property type="term" value="F:cytoskeletal protein binding"/>
    <property type="evidence" value="ECO:0007669"/>
    <property type="project" value="TreeGrafter"/>
</dbReference>
<feature type="coiled-coil region" evidence="20">
    <location>
        <begin position="411"/>
        <end position="445"/>
    </location>
</feature>
<keyword evidence="6" id="KW-0808">Transferase</keyword>
<evidence type="ECO:0000256" key="17">
    <source>
        <dbReference type="ARBA" id="ARBA00041655"/>
    </source>
</evidence>
<comment type="subcellular location">
    <subcellularLocation>
        <location evidence="2">Golgi apparatus membrane</location>
        <topology evidence="2">Single-pass type II membrane protein</topology>
    </subcellularLocation>
</comment>
<evidence type="ECO:0000256" key="2">
    <source>
        <dbReference type="ARBA" id="ARBA00004323"/>
    </source>
</evidence>
<evidence type="ECO:0000256" key="12">
    <source>
        <dbReference type="ARBA" id="ARBA00023136"/>
    </source>
</evidence>
<dbReference type="GO" id="GO:0006487">
    <property type="term" value="P:protein N-linked glycosylation"/>
    <property type="evidence" value="ECO:0007669"/>
    <property type="project" value="TreeGrafter"/>
</dbReference>
<comment type="catalytic activity">
    <reaction evidence="19">
        <text>N-acetyl-D-glucosamine + UDP-alpha-D-galactose = beta-D-galactosyl-(1-&gt;4)-N-acetyl-D-glucosamine + UDP + H(+)</text>
        <dbReference type="Rhea" id="RHEA:17745"/>
        <dbReference type="ChEBI" id="CHEBI:15378"/>
        <dbReference type="ChEBI" id="CHEBI:58223"/>
        <dbReference type="ChEBI" id="CHEBI:60152"/>
        <dbReference type="ChEBI" id="CHEBI:66914"/>
        <dbReference type="ChEBI" id="CHEBI:506227"/>
        <dbReference type="EC" id="2.4.1.90"/>
    </reaction>
    <physiologicalReaction direction="left-to-right" evidence="19">
        <dbReference type="Rhea" id="RHEA:17746"/>
    </physiologicalReaction>
</comment>
<feature type="domain" description="Galactosyltransferase N-terminal" evidence="23">
    <location>
        <begin position="97"/>
        <end position="228"/>
    </location>
</feature>
<dbReference type="EMBL" id="JAGXEW010000001">
    <property type="protein sequence ID" value="KAK1175670.1"/>
    <property type="molecule type" value="Genomic_DNA"/>
</dbReference>
<keyword evidence="12 21" id="KW-0472">Membrane</keyword>
<evidence type="ECO:0000313" key="24">
    <source>
        <dbReference type="EMBL" id="KAK1175670.1"/>
    </source>
</evidence>
<dbReference type="EC" id="2.4.1.90" evidence="16"/>
<keyword evidence="10 21" id="KW-1133">Transmembrane helix</keyword>
<comment type="caution">
    <text evidence="24">The sequence shown here is derived from an EMBL/GenBank/DDBJ whole genome shotgun (WGS) entry which is preliminary data.</text>
</comment>
<keyword evidence="9" id="KW-0735">Signal-anchor</keyword>
<evidence type="ECO:0000256" key="4">
    <source>
        <dbReference type="ARBA" id="ARBA00005735"/>
    </source>
</evidence>
<keyword evidence="5" id="KW-0328">Glycosyltransferase</keyword>
<evidence type="ECO:0000256" key="5">
    <source>
        <dbReference type="ARBA" id="ARBA00022676"/>
    </source>
</evidence>
<evidence type="ECO:0000256" key="9">
    <source>
        <dbReference type="ARBA" id="ARBA00022968"/>
    </source>
</evidence>
<evidence type="ECO:0000256" key="10">
    <source>
        <dbReference type="ARBA" id="ARBA00022989"/>
    </source>
</evidence>
<dbReference type="Gene3D" id="3.90.550.10">
    <property type="entry name" value="Spore Coat Polysaccharide Biosynthesis Protein SpsA, Chain A"/>
    <property type="match status" value="1"/>
</dbReference>
<comment type="pathway">
    <text evidence="3">Protein modification; protein glycosylation.</text>
</comment>
<evidence type="ECO:0000256" key="14">
    <source>
        <dbReference type="ARBA" id="ARBA00023180"/>
    </source>
</evidence>
<dbReference type="PANTHER" id="PTHR19300">
    <property type="entry name" value="BETA-1,4-GALACTOSYLTRANSFERASE"/>
    <property type="match status" value="1"/>
</dbReference>
<reference evidence="24" key="1">
    <citation type="submission" date="2022-02" db="EMBL/GenBank/DDBJ databases">
        <title>Atlantic sturgeon de novo genome assembly.</title>
        <authorList>
            <person name="Stock M."/>
            <person name="Klopp C."/>
            <person name="Guiguen Y."/>
            <person name="Cabau C."/>
            <person name="Parinello H."/>
            <person name="Santidrian Yebra-Pimentel E."/>
            <person name="Kuhl H."/>
            <person name="Dirks R.P."/>
            <person name="Guessner J."/>
            <person name="Wuertz S."/>
            <person name="Du K."/>
            <person name="Schartl M."/>
        </authorList>
    </citation>
    <scope>NUCLEOTIDE SEQUENCE</scope>
    <source>
        <strain evidence="24">STURGEONOMICS-FGT-2020</strain>
        <tissue evidence="24">Whole blood</tissue>
    </source>
</reference>
<name>A0AAD8GK48_ACIOX</name>
<gene>
    <name evidence="24" type="primary">B4GALT1</name>
    <name evidence="24" type="ORF">AOXY_G354</name>
</gene>
<evidence type="ECO:0000259" key="22">
    <source>
        <dbReference type="Pfam" id="PF02709"/>
    </source>
</evidence>
<evidence type="ECO:0000256" key="19">
    <source>
        <dbReference type="ARBA" id="ARBA00049413"/>
    </source>
</evidence>
<comment type="similarity">
    <text evidence="4">Belongs to the glycosyltransferase 7 family.</text>
</comment>
<sequence>MTNSIPATRNIPGRVLQKTCTVVVVFCALHLSVTMLYYFNTFEIIKNSVSAQNSQQKNINVSTVYPTTMSQIAPVTETAAIFKTEAEETKPKKLEQCPETSPLLVGPLRIEFSQPVDLDEVKKQNPALQGGRFTPEDCKALQKVAVIIPFRNREEHLKYWLYYLHPILQRQQLDYGIYVIHQKGDETFNRAKLLNVGYAEALKEYDYDCFVFSDVDLIPMDDRNIYKCFGQPRHIAVSMDKFGFRLPYTQFFGGVSSLSKEQFEKINGFPNNYWGWGGEDDDIYNRIVFKGMGISRPDGTIGKCRMIRHNRDDKNEPNPQRFDRITRTRDTMNSDGINSLSYKEWLYPQRCTFTSTISSPWYVDVDSGIISLSNTVTYTGGKSPLFVESSSCLTRSGFSQTQPESSMELIFRNSETRKRALEESLKNAQSAIQHQSNKLEQQQTEVLTSEATIDILLAQQKVLELKTAQIKEMKSKLPSAGKIDILKQSELERRIHYLEQETDIINYRLDQARRKYLTPGSFSLKTENILPTDKYKLSADLICAHEMLGSTVKCNEQMMEKKNLKRESEHLGGRKEKYSFNINQRQLEENLQRNLEMIGLSLEKDQLYKDKCELHQSVQQLSADLNCAERDKDTLGSTVSSLHAELFQVRCSEQKLEREKLKLESELLGSRKINEDMLHELMSLRQKMCSSEETSVHFESEKRVLTARIKTLETDRQQLISQKDLLLQSLKKSRREKNCDSKQELDRTTSEAQSSEVKECANCKKLKGEPWEVKEQLAIHQQPAQYIMQSCGEAICTEPKLPTAEKNHVDAEEKTRKLLLQFEEVQKSIEYLASLRLKLELLVEKNKRIISESTDWDEIIKIMKKQKNFLSRMASSQLNLKQMVSESTPLKLESQTCKCIHDPEIQGESHDQKQEQLRTHIKQTKEETESKDSSQRLQETVCRHENQPKTCIVYTENKNNAEGLWGEDTQLQQEKAQELQEVSTLTLSNAIKDIETWRKQNKKNLEHLLDENIYLKKEDQLKVNKITALIIELKNLRKAYTAVLGHCDSPEDTEAINWINRSKLIKNCIDIIKNNDEKLNSLSGENREIQEKVVQGQLFVMREEIAVLKAVIHRKNKSLTALTIMTKLLEKRNEDLIEGQKEIKKKTQNEPKSK</sequence>
<evidence type="ECO:0000256" key="1">
    <source>
        <dbReference type="ARBA" id="ARBA00001936"/>
    </source>
</evidence>
<evidence type="ECO:0000256" key="7">
    <source>
        <dbReference type="ARBA" id="ARBA00022692"/>
    </source>
</evidence>
<dbReference type="Proteomes" id="UP001230051">
    <property type="component" value="Unassembled WGS sequence"/>
</dbReference>
<keyword evidence="15" id="KW-0464">Manganese</keyword>
<keyword evidence="13" id="KW-1015">Disulfide bond</keyword>
<evidence type="ECO:0000256" key="8">
    <source>
        <dbReference type="ARBA" id="ARBA00022723"/>
    </source>
</evidence>
<protein>
    <recommendedName>
        <fullName evidence="18">N-acetyllactosamine synthase</fullName>
        <ecNumber evidence="16">2.4.1.90</ecNumber>
    </recommendedName>
    <alternativeName>
        <fullName evidence="18">N-acetyllactosamine synthase</fullName>
    </alternativeName>
    <alternativeName>
        <fullName evidence="17">Nal synthase</fullName>
    </alternativeName>
</protein>
<dbReference type="InterPro" id="IPR003859">
    <property type="entry name" value="Galactosyl_T"/>
</dbReference>
<evidence type="ECO:0000256" key="15">
    <source>
        <dbReference type="ARBA" id="ARBA00023211"/>
    </source>
</evidence>
<dbReference type="PANTHER" id="PTHR19300:SF5">
    <property type="entry name" value="BETA-1,4-GALACTOSYLTRANSFERASE 1"/>
    <property type="match status" value="1"/>
</dbReference>
<dbReference type="InterPro" id="IPR027995">
    <property type="entry name" value="Galactosyl_T_N"/>
</dbReference>
<evidence type="ECO:0000259" key="23">
    <source>
        <dbReference type="Pfam" id="PF13733"/>
    </source>
</evidence>
<dbReference type="AlphaFoldDB" id="A0AAD8GK48"/>
<accession>A0AAD8GK48</accession>
<dbReference type="SUPFAM" id="SSF53448">
    <property type="entry name" value="Nucleotide-diphospho-sugar transferases"/>
    <property type="match status" value="1"/>
</dbReference>
<dbReference type="GO" id="GO:0003831">
    <property type="term" value="F:beta-N-acetylglucosaminylglycopeptide beta-1,4-galactosyltransferase activity"/>
    <property type="evidence" value="ECO:0007669"/>
    <property type="project" value="TreeGrafter"/>
</dbReference>
<comment type="cofactor">
    <cofactor evidence="1">
        <name>Mn(2+)</name>
        <dbReference type="ChEBI" id="CHEBI:29035"/>
    </cofactor>
</comment>
<evidence type="ECO:0000313" key="25">
    <source>
        <dbReference type="Proteomes" id="UP001230051"/>
    </source>
</evidence>
<evidence type="ECO:0000256" key="3">
    <source>
        <dbReference type="ARBA" id="ARBA00004922"/>
    </source>
</evidence>
<dbReference type="InterPro" id="IPR027791">
    <property type="entry name" value="Galactosyl_T_C"/>
</dbReference>
<dbReference type="GO" id="GO:0046872">
    <property type="term" value="F:metal ion binding"/>
    <property type="evidence" value="ECO:0007669"/>
    <property type="project" value="UniProtKB-KW"/>
</dbReference>
<proteinExistence type="inferred from homology"/>
<dbReference type="InterPro" id="IPR029044">
    <property type="entry name" value="Nucleotide-diphossugar_trans"/>
</dbReference>
<dbReference type="FunFam" id="3.90.550.10:FF:000028">
    <property type="entry name" value="beta-1,4-galactosyltransferase 1"/>
    <property type="match status" value="1"/>
</dbReference>
<feature type="domain" description="Galactosyltransferase C-terminal" evidence="22">
    <location>
        <begin position="233"/>
        <end position="309"/>
    </location>
</feature>
<evidence type="ECO:0000256" key="6">
    <source>
        <dbReference type="ARBA" id="ARBA00022679"/>
    </source>
</evidence>
<dbReference type="GO" id="GO:0003945">
    <property type="term" value="F:N-acetyllactosamine synthase activity"/>
    <property type="evidence" value="ECO:0007669"/>
    <property type="project" value="UniProtKB-EC"/>
</dbReference>
<evidence type="ECO:0000256" key="21">
    <source>
        <dbReference type="SAM" id="Phobius"/>
    </source>
</evidence>
<keyword evidence="20" id="KW-0175">Coiled coil</keyword>
<keyword evidence="7 21" id="KW-0812">Transmembrane</keyword>
<evidence type="ECO:0000256" key="16">
    <source>
        <dbReference type="ARBA" id="ARBA00038891"/>
    </source>
</evidence>
<dbReference type="CDD" id="cd00899">
    <property type="entry name" value="b4GalT"/>
    <property type="match status" value="1"/>
</dbReference>
<evidence type="ECO:0000256" key="13">
    <source>
        <dbReference type="ARBA" id="ARBA00023157"/>
    </source>
</evidence>
<dbReference type="PRINTS" id="PR02050">
    <property type="entry name" value="B14GALTRFASE"/>
</dbReference>
<feature type="transmembrane region" description="Helical" evidence="21">
    <location>
        <begin position="20"/>
        <end position="39"/>
    </location>
</feature>
<keyword evidence="25" id="KW-1185">Reference proteome</keyword>
<evidence type="ECO:0000256" key="18">
    <source>
        <dbReference type="ARBA" id="ARBA00042172"/>
    </source>
</evidence>